<organism evidence="3 4">
    <name type="scientific">Sneathiella marina</name>
    <dbReference type="NCBI Taxonomy" id="2950108"/>
    <lineage>
        <taxon>Bacteria</taxon>
        <taxon>Pseudomonadati</taxon>
        <taxon>Pseudomonadota</taxon>
        <taxon>Alphaproteobacteria</taxon>
        <taxon>Sneathiellales</taxon>
        <taxon>Sneathiellaceae</taxon>
        <taxon>Sneathiella</taxon>
    </lineage>
</organism>
<reference evidence="3" key="1">
    <citation type="submission" date="2022-06" db="EMBL/GenBank/DDBJ databases">
        <title>Sneathiella actinostolidae sp. nov., isolated from a sea anemonein the Western Pacific Ocean.</title>
        <authorList>
            <person name="Wei M.J."/>
        </authorList>
    </citation>
    <scope>NUCLEOTIDE SEQUENCE</scope>
    <source>
        <strain evidence="3">PHK-P5</strain>
    </source>
</reference>
<dbReference type="InterPro" id="IPR002762">
    <property type="entry name" value="CbiX-like"/>
</dbReference>
<dbReference type="SUPFAM" id="SSF53800">
    <property type="entry name" value="Chelatase"/>
    <property type="match status" value="1"/>
</dbReference>
<keyword evidence="2" id="KW-0456">Lyase</keyword>
<evidence type="ECO:0000256" key="2">
    <source>
        <dbReference type="ARBA" id="ARBA00023239"/>
    </source>
</evidence>
<keyword evidence="4" id="KW-1185">Reference proteome</keyword>
<evidence type="ECO:0000313" key="3">
    <source>
        <dbReference type="EMBL" id="USG60754.1"/>
    </source>
</evidence>
<dbReference type="InterPro" id="IPR050963">
    <property type="entry name" value="Sirohydro_Cobaltochel/CbiX"/>
</dbReference>
<dbReference type="RefSeq" id="WP_251933634.1">
    <property type="nucleotide sequence ID" value="NZ_CP098747.1"/>
</dbReference>
<protein>
    <recommendedName>
        <fullName evidence="5">Cobalamin biosynthesis protein CbiX</fullName>
    </recommendedName>
</protein>
<evidence type="ECO:0000313" key="4">
    <source>
        <dbReference type="Proteomes" id="UP001056291"/>
    </source>
</evidence>
<dbReference type="Proteomes" id="UP001056291">
    <property type="component" value="Chromosome"/>
</dbReference>
<sequence>MQPSRPSVVIIAHGSSVSDGAQEAAEQHALTLRQSRRYGTVKVCFLVDLDEMPDMPKGEIFLLPFFMSGGFFVRKKIPDLFQLVDGKRIEKDYHFLQCDALGLDPGLSGIIIKMGQEACKQTYLNPENIHLVLVAHGSEKSQASAAATRHQQQAVEKEVVFGEVSSVFLNEEPELEKWLVSHSNDVRPKILIGLFAAEGPHAMEDVPAGIRRAEEVKPQSAAIQYAGIVGTRPEIVKLVQDSITRCAAANRL</sequence>
<evidence type="ECO:0000256" key="1">
    <source>
        <dbReference type="ARBA" id="ARBA00022723"/>
    </source>
</evidence>
<accession>A0ABY4W637</accession>
<evidence type="ECO:0008006" key="5">
    <source>
        <dbReference type="Google" id="ProtNLM"/>
    </source>
</evidence>
<gene>
    <name evidence="3" type="ORF">NBZ79_16470</name>
</gene>
<dbReference type="PANTHER" id="PTHR33542">
    <property type="entry name" value="SIROHYDROCHLORIN FERROCHELATASE, CHLOROPLASTIC"/>
    <property type="match status" value="1"/>
</dbReference>
<name>A0ABY4W637_9PROT</name>
<proteinExistence type="predicted"/>
<dbReference type="Gene3D" id="3.40.50.1400">
    <property type="match status" value="2"/>
</dbReference>
<dbReference type="Pfam" id="PF01903">
    <property type="entry name" value="CbiX"/>
    <property type="match status" value="2"/>
</dbReference>
<keyword evidence="1" id="KW-0479">Metal-binding</keyword>
<dbReference type="EMBL" id="CP098747">
    <property type="protein sequence ID" value="USG60754.1"/>
    <property type="molecule type" value="Genomic_DNA"/>
</dbReference>
<dbReference type="PANTHER" id="PTHR33542:SF3">
    <property type="entry name" value="SIROHYDROCHLORIN FERROCHELATASE, CHLOROPLASTIC"/>
    <property type="match status" value="1"/>
</dbReference>